<reference evidence="3 4" key="1">
    <citation type="submission" date="2022-12" db="EMBL/GenBank/DDBJ databases">
        <title>Sphingomonas abieness sp. nov., an endophytic bacterium isolated from Abies koreana.</title>
        <authorList>
            <person name="Jiang L."/>
            <person name="Lee J."/>
        </authorList>
    </citation>
    <scope>NUCLEOTIDE SEQUENCE [LARGE SCALE GENOMIC DNA]</scope>
    <source>
        <strain evidence="4">PAMB 00755</strain>
    </source>
</reference>
<name>A0ABY7NS09_9SPHN</name>
<dbReference type="RefSeq" id="WP_270078381.1">
    <property type="nucleotide sequence ID" value="NZ_CP115174.1"/>
</dbReference>
<keyword evidence="3" id="KW-0560">Oxidoreductase</keyword>
<dbReference type="GO" id="GO:0016491">
    <property type="term" value="F:oxidoreductase activity"/>
    <property type="evidence" value="ECO:0007669"/>
    <property type="project" value="UniProtKB-KW"/>
</dbReference>
<feature type="domain" description="Fatty acid desaturase" evidence="2">
    <location>
        <begin position="22"/>
        <end position="253"/>
    </location>
</feature>
<protein>
    <submittedName>
        <fullName evidence="3">Fatty acid desaturase</fullName>
        <ecNumber evidence="3">1.14.19.-</ecNumber>
    </submittedName>
</protein>
<dbReference type="EMBL" id="CP115174">
    <property type="protein sequence ID" value="WBO23750.1"/>
    <property type="molecule type" value="Genomic_DNA"/>
</dbReference>
<feature type="transmembrane region" description="Helical" evidence="1">
    <location>
        <begin position="119"/>
        <end position="140"/>
    </location>
</feature>
<evidence type="ECO:0000256" key="1">
    <source>
        <dbReference type="SAM" id="Phobius"/>
    </source>
</evidence>
<evidence type="ECO:0000313" key="4">
    <source>
        <dbReference type="Proteomes" id="UP001210865"/>
    </source>
</evidence>
<feature type="transmembrane region" description="Helical" evidence="1">
    <location>
        <begin position="160"/>
        <end position="183"/>
    </location>
</feature>
<keyword evidence="1" id="KW-0472">Membrane</keyword>
<keyword evidence="1" id="KW-0812">Transmembrane</keyword>
<evidence type="ECO:0000259" key="2">
    <source>
        <dbReference type="Pfam" id="PF00487"/>
    </source>
</evidence>
<dbReference type="Pfam" id="PF00487">
    <property type="entry name" value="FA_desaturase"/>
    <property type="match status" value="1"/>
</dbReference>
<proteinExistence type="predicted"/>
<evidence type="ECO:0000313" key="3">
    <source>
        <dbReference type="EMBL" id="WBO23750.1"/>
    </source>
</evidence>
<organism evidence="3 4">
    <name type="scientific">Sphingomonas abietis</name>
    <dbReference type="NCBI Taxonomy" id="3012344"/>
    <lineage>
        <taxon>Bacteria</taxon>
        <taxon>Pseudomonadati</taxon>
        <taxon>Pseudomonadota</taxon>
        <taxon>Alphaproteobacteria</taxon>
        <taxon>Sphingomonadales</taxon>
        <taxon>Sphingomonadaceae</taxon>
        <taxon>Sphingomonas</taxon>
    </lineage>
</organism>
<dbReference type="EC" id="1.14.19.-" evidence="3"/>
<gene>
    <name evidence="3" type="ORF">PBT88_06405</name>
</gene>
<dbReference type="InterPro" id="IPR005804">
    <property type="entry name" value="FA_desaturase_dom"/>
</dbReference>
<keyword evidence="4" id="KW-1185">Reference proteome</keyword>
<feature type="transmembrane region" description="Helical" evidence="1">
    <location>
        <begin position="12"/>
        <end position="35"/>
    </location>
</feature>
<accession>A0ABY7NS09</accession>
<dbReference type="Proteomes" id="UP001210865">
    <property type="component" value="Chromosome"/>
</dbReference>
<sequence>MALTMVVYGGWMAVTWFHAALPTGLLVVAGGWFVAWHSSLQHETIHGHPTPWPRLNSLIGAVPLSLWLPYTCYRRDHLAHHATSETTDPREDPESHYLLPATGWRETLRRAVATVQAPLLGRLLLGPAIMIAGFLGAQAIRAWRTPSEAVRDWAPHMIGVALILTWLSICHLGVGLYLLAFVYPGSALTLLRSFAEHRAATAPGHRVAIVERAGPLSLLFLHNNLHAVHHAAPALPWYRIPAFYRRNRAAIVHANGGLVYRGYGDVARRYGLRAHDALIHPRFLAETAPR</sequence>
<keyword evidence="1" id="KW-1133">Transmembrane helix</keyword>